<dbReference type="AlphaFoldDB" id="A0A200R7M8"/>
<gene>
    <name evidence="5" type="ORF">BVC80_1831g242</name>
</gene>
<dbReference type="OrthoDB" id="3800936at2759"/>
<keyword evidence="6" id="KW-1185">Reference proteome</keyword>
<protein>
    <submittedName>
        <fullName evidence="5">RNA recognition motif domain</fullName>
    </submittedName>
</protein>
<dbReference type="CDD" id="cd00590">
    <property type="entry name" value="RRM_SF"/>
    <property type="match status" value="2"/>
</dbReference>
<dbReference type="SUPFAM" id="SSF54928">
    <property type="entry name" value="RNA-binding domain, RBD"/>
    <property type="match status" value="2"/>
</dbReference>
<feature type="compositionally biased region" description="Basic and acidic residues" evidence="3">
    <location>
        <begin position="234"/>
        <end position="251"/>
    </location>
</feature>
<evidence type="ECO:0000256" key="2">
    <source>
        <dbReference type="PROSITE-ProRule" id="PRU00176"/>
    </source>
</evidence>
<feature type="compositionally biased region" description="Basic residues" evidence="3">
    <location>
        <begin position="1"/>
        <end position="15"/>
    </location>
</feature>
<evidence type="ECO:0000313" key="5">
    <source>
        <dbReference type="EMBL" id="OVA18683.1"/>
    </source>
</evidence>
<feature type="compositionally biased region" description="Basic and acidic residues" evidence="3">
    <location>
        <begin position="650"/>
        <end position="663"/>
    </location>
</feature>
<evidence type="ECO:0000259" key="4">
    <source>
        <dbReference type="PROSITE" id="PS50102"/>
    </source>
</evidence>
<dbReference type="InParanoid" id="A0A200R7M8"/>
<dbReference type="EMBL" id="MVGT01000435">
    <property type="protein sequence ID" value="OVA18683.1"/>
    <property type="molecule type" value="Genomic_DNA"/>
</dbReference>
<feature type="compositionally biased region" description="Polar residues" evidence="3">
    <location>
        <begin position="700"/>
        <end position="712"/>
    </location>
</feature>
<feature type="compositionally biased region" description="Acidic residues" evidence="3">
    <location>
        <begin position="277"/>
        <end position="300"/>
    </location>
</feature>
<feature type="compositionally biased region" description="Acidic residues" evidence="3">
    <location>
        <begin position="211"/>
        <end position="233"/>
    </location>
</feature>
<comment type="caution">
    <text evidence="5">The sequence shown here is derived from an EMBL/GenBank/DDBJ whole genome shotgun (WGS) entry which is preliminary data.</text>
</comment>
<dbReference type="SMART" id="SM00360">
    <property type="entry name" value="RRM"/>
    <property type="match status" value="3"/>
</dbReference>
<accession>A0A200R7M8</accession>
<sequence>MPPRKRGAAAKKPSPRTRASTRTSKKQVVPLNVVEENEVPQPEVPVIPVVERESNLVDEVSVAEGSVAEGVPPSTDEEKVVVKEEVSVTTVVVEETKVIEEIVEEKNLETVVVVEETKVLKEIAEEKNTEETLLVEETKVVEEIMEEKNAEKVAVEEAKVGEEEIVEEKKLEAVVVEEKKVVEEIVEEKNPEITSSEAGLDAEMEKKAPEDPEEVEEDPEEIEEDPEEVIEDGNDNKDDTMNEDQVAKQDINEETADAEVEDTIGGRNGQDTTDANEGGDMEGEGESGTDDEENEEDEDPSAYMHAPLSDRKKQKEFEIFVGGLDKGAVEEDLTKVFAEFGEIQSVRIVKHPTTQKSKGFAFIRYATVEQAKKALAELKDGTEVRGKRVGISPSQDSDTLYMGNICKTWKKDQVLETLKTLGIEQVEEVYLPDDPKTEGKIRGFALLEFTSHSDAMAAFQRLRKPDAIFGCDRSAKVAFAQSSIHPSDEALSQVKTVFVEGLTDSWNEEKLREFCKQYGEIEKVQLSRNLVTTKRKDFGFVSFTSRESAVACVEAINNAQIAEGDVKVKANLAKPQYKGRLGKQAARGGYKVNTDVSEDAGPSKIKGQAKSNGSEGKGKFLPKLRSIKGGKPFKPQSRVGERQGTGAPFRSDRTDRHRMEHPGRGGRRGGRSMEAGFHGQPSRNPRGNMNGRPSRGFGNPRNNSRFGNTRQNYGGAPSMYVDPYAQGYAASASSYRGHAVSASSYRGHAASASSHRGHAASASSYRGHAYGAHSGSKRHYSDMDPHAGYIEPSTTKQGRDRYGYEPRRGAGGYGAHGSGAPAYGGGSVPSSSYAPGPSAFAGYETVGSGYVYPSGAVSYPHPHPHPPPQPQPQPQPQPHPYPQPQQPQPQQHPPRQGYY</sequence>
<feature type="region of interest" description="Disordered" evidence="3">
    <location>
        <begin position="593"/>
        <end position="714"/>
    </location>
</feature>
<dbReference type="GO" id="GO:0003723">
    <property type="term" value="F:RNA binding"/>
    <property type="evidence" value="ECO:0007669"/>
    <property type="project" value="UniProtKB-UniRule"/>
</dbReference>
<dbReference type="InterPro" id="IPR035979">
    <property type="entry name" value="RBD_domain_sf"/>
</dbReference>
<organism evidence="5 6">
    <name type="scientific">Macleaya cordata</name>
    <name type="common">Five-seeded plume-poppy</name>
    <name type="synonym">Bocconia cordata</name>
    <dbReference type="NCBI Taxonomy" id="56857"/>
    <lineage>
        <taxon>Eukaryota</taxon>
        <taxon>Viridiplantae</taxon>
        <taxon>Streptophyta</taxon>
        <taxon>Embryophyta</taxon>
        <taxon>Tracheophyta</taxon>
        <taxon>Spermatophyta</taxon>
        <taxon>Magnoliopsida</taxon>
        <taxon>Ranunculales</taxon>
        <taxon>Papaveraceae</taxon>
        <taxon>Papaveroideae</taxon>
        <taxon>Macleaya</taxon>
    </lineage>
</organism>
<feature type="compositionally biased region" description="Acidic residues" evidence="3">
    <location>
        <begin position="252"/>
        <end position="262"/>
    </location>
</feature>
<reference evidence="5 6" key="1">
    <citation type="journal article" date="2017" name="Mol. Plant">
        <title>The Genome of Medicinal Plant Macleaya cordata Provides New Insights into Benzylisoquinoline Alkaloids Metabolism.</title>
        <authorList>
            <person name="Liu X."/>
            <person name="Liu Y."/>
            <person name="Huang P."/>
            <person name="Ma Y."/>
            <person name="Qing Z."/>
            <person name="Tang Q."/>
            <person name="Cao H."/>
            <person name="Cheng P."/>
            <person name="Zheng Y."/>
            <person name="Yuan Z."/>
            <person name="Zhou Y."/>
            <person name="Liu J."/>
            <person name="Tang Z."/>
            <person name="Zhuo Y."/>
            <person name="Zhang Y."/>
            <person name="Yu L."/>
            <person name="Huang J."/>
            <person name="Yang P."/>
            <person name="Peng Q."/>
            <person name="Zhang J."/>
            <person name="Jiang W."/>
            <person name="Zhang Z."/>
            <person name="Lin K."/>
            <person name="Ro D.K."/>
            <person name="Chen X."/>
            <person name="Xiong X."/>
            <person name="Shang Y."/>
            <person name="Huang S."/>
            <person name="Zeng J."/>
        </authorList>
    </citation>
    <scope>NUCLEOTIDE SEQUENCE [LARGE SCALE GENOMIC DNA]</scope>
    <source>
        <strain evidence="6">cv. BLH2017</strain>
        <tissue evidence="5">Root</tissue>
    </source>
</reference>
<dbReference type="PROSITE" id="PS50102">
    <property type="entry name" value="RRM"/>
    <property type="match status" value="3"/>
</dbReference>
<feature type="compositionally biased region" description="Low complexity" evidence="3">
    <location>
        <begin position="753"/>
        <end position="772"/>
    </location>
</feature>
<feature type="compositionally biased region" description="Pro residues" evidence="3">
    <location>
        <begin position="865"/>
        <end position="892"/>
    </location>
</feature>
<feature type="compositionally biased region" description="Basic and acidic residues" evidence="3">
    <location>
        <begin position="797"/>
        <end position="808"/>
    </location>
</feature>
<evidence type="ECO:0000256" key="1">
    <source>
        <dbReference type="ARBA" id="ARBA00022884"/>
    </source>
</evidence>
<evidence type="ECO:0000313" key="6">
    <source>
        <dbReference type="Proteomes" id="UP000195402"/>
    </source>
</evidence>
<evidence type="ECO:0000256" key="3">
    <source>
        <dbReference type="SAM" id="MobiDB-lite"/>
    </source>
</evidence>
<feature type="region of interest" description="Disordered" evidence="3">
    <location>
        <begin position="753"/>
        <end position="815"/>
    </location>
</feature>
<name>A0A200R7M8_MACCD</name>
<dbReference type="InterPro" id="IPR000504">
    <property type="entry name" value="RRM_dom"/>
</dbReference>
<dbReference type="InterPro" id="IPR012677">
    <property type="entry name" value="Nucleotide-bd_a/b_plait_sf"/>
</dbReference>
<dbReference type="OMA" id="EGYGNIQ"/>
<dbReference type="PANTHER" id="PTHR21245">
    <property type="entry name" value="HETEROGENEOUS NUCLEAR RIBONUCLEOPROTEIN"/>
    <property type="match status" value="1"/>
</dbReference>
<feature type="region of interest" description="Disordered" evidence="3">
    <location>
        <begin position="185"/>
        <end position="310"/>
    </location>
</feature>
<keyword evidence="1 2" id="KW-0694">RNA-binding</keyword>
<feature type="region of interest" description="Disordered" evidence="3">
    <location>
        <begin position="851"/>
        <end position="899"/>
    </location>
</feature>
<feature type="domain" description="RRM" evidence="4">
    <location>
        <begin position="495"/>
        <end position="575"/>
    </location>
</feature>
<dbReference type="Pfam" id="PF00076">
    <property type="entry name" value="RRM_1"/>
    <property type="match status" value="3"/>
</dbReference>
<feature type="domain" description="RRM" evidence="4">
    <location>
        <begin position="398"/>
        <end position="482"/>
    </location>
</feature>
<feature type="region of interest" description="Disordered" evidence="3">
    <location>
        <begin position="1"/>
        <end position="27"/>
    </location>
</feature>
<dbReference type="Proteomes" id="UP000195402">
    <property type="component" value="Unassembled WGS sequence"/>
</dbReference>
<feature type="domain" description="RRM" evidence="4">
    <location>
        <begin position="317"/>
        <end position="396"/>
    </location>
</feature>
<dbReference type="Gene3D" id="3.30.70.330">
    <property type="match status" value="3"/>
</dbReference>
<dbReference type="STRING" id="56857.A0A200R7M8"/>
<proteinExistence type="predicted"/>